<evidence type="ECO:0008006" key="3">
    <source>
        <dbReference type="Google" id="ProtNLM"/>
    </source>
</evidence>
<name>A0A3S0CPW4_9BACL</name>
<dbReference type="InterPro" id="IPR011013">
    <property type="entry name" value="Gal_mutarotase_sf_dom"/>
</dbReference>
<protein>
    <recommendedName>
        <fullName evidence="3">DUF5107 domain-containing protein</fullName>
    </recommendedName>
</protein>
<reference evidence="1 2" key="1">
    <citation type="submission" date="2018-12" db="EMBL/GenBank/DDBJ databases">
        <title>Bacillus ochoae sp. nov., Paenibacillus whitsoniae sp. nov., Paenibacillus spiritus sp. nov. Isolated from the Mars Exploration Rover during spacecraft assembly.</title>
        <authorList>
            <person name="Seuylemezian A."/>
            <person name="Vaishampayan P."/>
        </authorList>
    </citation>
    <scope>NUCLEOTIDE SEQUENCE [LARGE SCALE GENOMIC DNA]</scope>
    <source>
        <strain evidence="1 2">MER 54</strain>
    </source>
</reference>
<dbReference type="GO" id="GO:0030246">
    <property type="term" value="F:carbohydrate binding"/>
    <property type="evidence" value="ECO:0007669"/>
    <property type="project" value="InterPro"/>
</dbReference>
<evidence type="ECO:0000313" key="2">
    <source>
        <dbReference type="Proteomes" id="UP000276128"/>
    </source>
</evidence>
<sequence>MQWRESIYRGVPSVVGESAGLRVELVPGRGGKVVSFSSRVTGKEWVFQTDVPLEPLRYGMNWDDGDRGGWDEMFPTILACPCPDEPWRGNEFPDHGEVWSLPWSYAIEGEQLRMWVHGVKVPYVLSKTYTLQPGRLCTRYEVRNPTPFAFSYLWCAHNLLAIEPGMKVLVPHGLDTVQYQYSHRDRLTDDAYGRSVYPIVQRGSAAVDLSVMEEAACGHAEKYWFERALTEGKAGVVDPVTGEALWYTFDSNAVPYLAVWANYGAFNGDYTFALEPATGYLDDVYMAKVMNKAASVAPYSRNEWFFDISIQRRTEDAV</sequence>
<dbReference type="Gene3D" id="2.70.98.10">
    <property type="match status" value="1"/>
</dbReference>
<comment type="caution">
    <text evidence="1">The sequence shown here is derived from an EMBL/GenBank/DDBJ whole genome shotgun (WGS) entry which is preliminary data.</text>
</comment>
<dbReference type="OrthoDB" id="113447at2"/>
<dbReference type="SUPFAM" id="SSF74650">
    <property type="entry name" value="Galactose mutarotase-like"/>
    <property type="match status" value="1"/>
</dbReference>
<proteinExistence type="predicted"/>
<evidence type="ECO:0000313" key="1">
    <source>
        <dbReference type="EMBL" id="RTE02065.1"/>
    </source>
</evidence>
<accession>A0A3S0CPW4</accession>
<dbReference type="GO" id="GO:0003824">
    <property type="term" value="F:catalytic activity"/>
    <property type="evidence" value="ECO:0007669"/>
    <property type="project" value="InterPro"/>
</dbReference>
<dbReference type="RefSeq" id="WP_126144903.1">
    <property type="nucleotide sequence ID" value="NZ_RXHU01000126.1"/>
</dbReference>
<organism evidence="1 2">
    <name type="scientific">Paenibacillus whitsoniae</name>
    <dbReference type="NCBI Taxonomy" id="2496558"/>
    <lineage>
        <taxon>Bacteria</taxon>
        <taxon>Bacillati</taxon>
        <taxon>Bacillota</taxon>
        <taxon>Bacilli</taxon>
        <taxon>Bacillales</taxon>
        <taxon>Paenibacillaceae</taxon>
        <taxon>Paenibacillus</taxon>
    </lineage>
</organism>
<dbReference type="EMBL" id="RXHU01000126">
    <property type="protein sequence ID" value="RTE02065.1"/>
    <property type="molecule type" value="Genomic_DNA"/>
</dbReference>
<dbReference type="GO" id="GO:0005975">
    <property type="term" value="P:carbohydrate metabolic process"/>
    <property type="evidence" value="ECO:0007669"/>
    <property type="project" value="InterPro"/>
</dbReference>
<keyword evidence="2" id="KW-1185">Reference proteome</keyword>
<dbReference type="InterPro" id="IPR014718">
    <property type="entry name" value="GH-type_carb-bd"/>
</dbReference>
<dbReference type="AlphaFoldDB" id="A0A3S0CPW4"/>
<gene>
    <name evidence="1" type="ORF">EJQ19_30090</name>
</gene>
<dbReference type="Proteomes" id="UP000276128">
    <property type="component" value="Unassembled WGS sequence"/>
</dbReference>